<evidence type="ECO:0000256" key="2">
    <source>
        <dbReference type="ARBA" id="ARBA00022679"/>
    </source>
</evidence>
<dbReference type="InterPro" id="IPR022488">
    <property type="entry name" value="PPK2-related"/>
</dbReference>
<dbReference type="NCBIfam" id="TIGR03709">
    <property type="entry name" value="PPK2_rel_1"/>
    <property type="match status" value="1"/>
</dbReference>
<protein>
    <submittedName>
        <fullName evidence="5">Polyphosphate kinase 2 family protein</fullName>
    </submittedName>
</protein>
<dbReference type="GO" id="GO:0006797">
    <property type="term" value="P:polyphosphate metabolic process"/>
    <property type="evidence" value="ECO:0007669"/>
    <property type="project" value="InterPro"/>
</dbReference>
<keyword evidence="2" id="KW-0808">Transferase</keyword>
<dbReference type="Proteomes" id="UP000680067">
    <property type="component" value="Unassembled WGS sequence"/>
</dbReference>
<keyword evidence="3 5" id="KW-0418">Kinase</keyword>
<dbReference type="PANTHER" id="PTHR34383:SF3">
    <property type="entry name" value="POLYPHOSPHATE:AMP PHOSPHOTRANSFERASE"/>
    <property type="match status" value="1"/>
</dbReference>
<evidence type="ECO:0000256" key="3">
    <source>
        <dbReference type="ARBA" id="ARBA00022777"/>
    </source>
</evidence>
<dbReference type="AlphaFoldDB" id="A0A941DP22"/>
<comment type="similarity">
    <text evidence="1">Belongs to the polyphosphate kinase 2 (PPK2) family. Class I subfamily.</text>
</comment>
<name>A0A941DP22_9BURK</name>
<dbReference type="InterPro" id="IPR027417">
    <property type="entry name" value="P-loop_NTPase"/>
</dbReference>
<evidence type="ECO:0000259" key="4">
    <source>
        <dbReference type="Pfam" id="PF03976"/>
    </source>
</evidence>
<dbReference type="SUPFAM" id="SSF52540">
    <property type="entry name" value="P-loop containing nucleoside triphosphate hydrolases"/>
    <property type="match status" value="1"/>
</dbReference>
<dbReference type="RefSeq" id="WP_212688717.1">
    <property type="nucleotide sequence ID" value="NZ_JAGSPN010000012.1"/>
</dbReference>
<accession>A0A941DP22</accession>
<gene>
    <name evidence="5" type="ORF">KDM89_14920</name>
</gene>
<comment type="caution">
    <text evidence="5">The sequence shown here is derived from an EMBL/GenBank/DDBJ whole genome shotgun (WGS) entry which is preliminary data.</text>
</comment>
<reference evidence="5" key="1">
    <citation type="submission" date="2021-04" db="EMBL/GenBank/DDBJ databases">
        <title>novel species isolated from subtropical streams in China.</title>
        <authorList>
            <person name="Lu H."/>
        </authorList>
    </citation>
    <scope>NUCLEOTIDE SEQUENCE</scope>
    <source>
        <strain evidence="5">LFS511W</strain>
    </source>
</reference>
<sequence length="275" mass="31649">MKYADMFRATENFTLKDEDAGLRRLGAAAAGVPDAKQLDKELTRELAQHIAEWQDVFTASRSKKLLIILQGMDTSGKDGTVKAVFGDINPLGARTVAFKAPTQQEKDHDYLWRIHQAVPGAGEIVIFNRSHYEDVLITRVHDWISEKECEQRYGHIRDFERMLTDTGTVILKFFLHISKAEQKQRLEERLKDPQKHWKFDPSDLAERAHWDAYQRAYENAVRATNAPHAPWFIVPADSKTQRNLVIAHIVREILDNLQLKYPAPHPEYASIRVPD</sequence>
<feature type="domain" description="Polyphosphate kinase-2-related" evidence="4">
    <location>
        <begin position="38"/>
        <end position="255"/>
    </location>
</feature>
<dbReference type="Pfam" id="PF03976">
    <property type="entry name" value="PPK2"/>
    <property type="match status" value="1"/>
</dbReference>
<evidence type="ECO:0000256" key="1">
    <source>
        <dbReference type="ARBA" id="ARBA00009924"/>
    </source>
</evidence>
<dbReference type="PANTHER" id="PTHR34383">
    <property type="entry name" value="POLYPHOSPHATE:AMP PHOSPHOTRANSFERASE-RELATED"/>
    <property type="match status" value="1"/>
</dbReference>
<dbReference type="InterPro" id="IPR016898">
    <property type="entry name" value="Polyphosphate_phosphotransfera"/>
</dbReference>
<evidence type="ECO:0000313" key="6">
    <source>
        <dbReference type="Proteomes" id="UP000680067"/>
    </source>
</evidence>
<dbReference type="GO" id="GO:0008976">
    <property type="term" value="F:polyphosphate kinase activity"/>
    <property type="evidence" value="ECO:0007669"/>
    <property type="project" value="InterPro"/>
</dbReference>
<proteinExistence type="inferred from homology"/>
<evidence type="ECO:0000313" key="5">
    <source>
        <dbReference type="EMBL" id="MBR7783435.1"/>
    </source>
</evidence>
<organism evidence="5 6">
    <name type="scientific">Undibacterium luofuense</name>
    <dbReference type="NCBI Taxonomy" id="2828733"/>
    <lineage>
        <taxon>Bacteria</taxon>
        <taxon>Pseudomonadati</taxon>
        <taxon>Pseudomonadota</taxon>
        <taxon>Betaproteobacteria</taxon>
        <taxon>Burkholderiales</taxon>
        <taxon>Oxalobacteraceae</taxon>
        <taxon>Undibacterium</taxon>
    </lineage>
</organism>
<dbReference type="InterPro" id="IPR022300">
    <property type="entry name" value="PPK2-rel_1"/>
</dbReference>
<dbReference type="PIRSF" id="PIRSF028756">
    <property type="entry name" value="PPK2_prd"/>
    <property type="match status" value="1"/>
</dbReference>
<dbReference type="EMBL" id="JAGSPN010000012">
    <property type="protein sequence ID" value="MBR7783435.1"/>
    <property type="molecule type" value="Genomic_DNA"/>
</dbReference>
<dbReference type="Gene3D" id="3.40.50.300">
    <property type="entry name" value="P-loop containing nucleotide triphosphate hydrolases"/>
    <property type="match status" value="1"/>
</dbReference>
<keyword evidence="6" id="KW-1185">Reference proteome</keyword>